<feature type="compositionally biased region" description="Polar residues" evidence="5">
    <location>
        <begin position="425"/>
        <end position="437"/>
    </location>
</feature>
<dbReference type="Proteomes" id="UP000830375">
    <property type="component" value="Unassembled WGS sequence"/>
</dbReference>
<evidence type="ECO:0000256" key="6">
    <source>
        <dbReference type="SAM" id="Phobius"/>
    </source>
</evidence>
<dbReference type="InterPro" id="IPR015631">
    <property type="entry name" value="CD2/SLAM_rcpt"/>
</dbReference>
<dbReference type="EMBL" id="JACTAM010000268">
    <property type="protein sequence ID" value="KAI2647556.1"/>
    <property type="molecule type" value="Genomic_DNA"/>
</dbReference>
<comment type="caution">
    <text evidence="7">The sequence shown here is derived from an EMBL/GenBank/DDBJ whole genome shotgun (WGS) entry which is preliminary data.</text>
</comment>
<feature type="compositionally biased region" description="Basic and acidic residues" evidence="5">
    <location>
        <begin position="472"/>
        <end position="488"/>
    </location>
</feature>
<feature type="region of interest" description="Disordered" evidence="5">
    <location>
        <begin position="335"/>
        <end position="488"/>
    </location>
</feature>
<accession>A0ABQ8L9Y4</accession>
<keyword evidence="2" id="KW-0732">Signal</keyword>
<evidence type="ECO:0000256" key="2">
    <source>
        <dbReference type="ARBA" id="ARBA00022729"/>
    </source>
</evidence>
<feature type="compositionally biased region" description="Basic and acidic residues" evidence="5">
    <location>
        <begin position="445"/>
        <end position="454"/>
    </location>
</feature>
<protein>
    <submittedName>
        <fullName evidence="7">CD48 antigen</fullName>
    </submittedName>
</protein>
<dbReference type="PANTHER" id="PTHR12080:SF134">
    <property type="entry name" value="CD48 ANTIGEN"/>
    <property type="match status" value="1"/>
</dbReference>
<evidence type="ECO:0000313" key="8">
    <source>
        <dbReference type="Proteomes" id="UP000830375"/>
    </source>
</evidence>
<keyword evidence="4" id="KW-0325">Glycoprotein</keyword>
<evidence type="ECO:0000256" key="1">
    <source>
        <dbReference type="ARBA" id="ARBA00004370"/>
    </source>
</evidence>
<feature type="compositionally biased region" description="Acidic residues" evidence="5">
    <location>
        <begin position="455"/>
        <end position="466"/>
    </location>
</feature>
<reference evidence="7 8" key="1">
    <citation type="submission" date="2022-01" db="EMBL/GenBank/DDBJ databases">
        <title>A high-quality chromosome-level genome assembly of rohu carp, Labeo rohita.</title>
        <authorList>
            <person name="Arick M.A. II"/>
            <person name="Hsu C.-Y."/>
            <person name="Magbanua Z."/>
            <person name="Pechanova O."/>
            <person name="Grover C."/>
            <person name="Miller E."/>
            <person name="Thrash A."/>
            <person name="Ezzel L."/>
            <person name="Alam S."/>
            <person name="Benzie J."/>
            <person name="Hamilton M."/>
            <person name="Karsi A."/>
            <person name="Lawrence M.L."/>
            <person name="Peterson D.G."/>
        </authorList>
    </citation>
    <scope>NUCLEOTIDE SEQUENCE [LARGE SCALE GENOMIC DNA]</scope>
    <source>
        <strain evidence="8">BAU-BD-2019</strain>
        <tissue evidence="7">Blood</tissue>
    </source>
</reference>
<keyword evidence="6" id="KW-1133">Transmembrane helix</keyword>
<organism evidence="7 8">
    <name type="scientific">Labeo rohita</name>
    <name type="common">Indian major carp</name>
    <name type="synonym">Cyprinus rohita</name>
    <dbReference type="NCBI Taxonomy" id="84645"/>
    <lineage>
        <taxon>Eukaryota</taxon>
        <taxon>Metazoa</taxon>
        <taxon>Chordata</taxon>
        <taxon>Craniata</taxon>
        <taxon>Vertebrata</taxon>
        <taxon>Euteleostomi</taxon>
        <taxon>Actinopterygii</taxon>
        <taxon>Neopterygii</taxon>
        <taxon>Teleostei</taxon>
        <taxon>Ostariophysi</taxon>
        <taxon>Cypriniformes</taxon>
        <taxon>Cyprinidae</taxon>
        <taxon>Labeoninae</taxon>
        <taxon>Labeonini</taxon>
        <taxon>Labeo</taxon>
    </lineage>
</organism>
<evidence type="ECO:0000256" key="3">
    <source>
        <dbReference type="ARBA" id="ARBA00023136"/>
    </source>
</evidence>
<keyword evidence="6" id="KW-0812">Transmembrane</keyword>
<name>A0ABQ8L9Y4_LABRO</name>
<sequence>MTLDPYIPGEPEEILWTFNGNKVAEYDSTGFQEYGQFRGRSEIEFTTAKLTVRRMSSQDSGIYRSVIQINGRQQNSENKVQVIDAVQEPSVTCKLNTSTKILFCSVSSQIQVTYEWTGSDLIKHSGQEFPVSKEEKPDSVFTCTVKNEVSRKNTSFALKDCPIDLLHPDNISENDNITLPVVLFIISAVIIIIVAVLKIKIAHQKWKRMNYQVQKRKLTVRMTVLVYTNVIQPLMSIHYEVNKVEKSIRDDADEDVNRSLTNHHNTKNNEEPNMSEGANKTEKTKEAERTAGNESDEDVNQPFKNKHDAEKNEKQYISEDVAKYEKNEADLMNDHESDEDVNQSLTNSHNAENNEECISEDADKTEKNYTVLMDDHKSDEDVNRSLTNSHDAENNEEPNISEDADKTEKNEEAERTAGNECDADVNQSLTNSHNAESNAECISEDADKTEKTDTELMDDNESDEDLNQPLKNNHDAENHEKQYISEDI</sequence>
<keyword evidence="3 6" id="KW-0472">Membrane</keyword>
<feature type="transmembrane region" description="Helical" evidence="6">
    <location>
        <begin position="177"/>
        <end position="197"/>
    </location>
</feature>
<evidence type="ECO:0000313" key="7">
    <source>
        <dbReference type="EMBL" id="KAI2647556.1"/>
    </source>
</evidence>
<feature type="compositionally biased region" description="Basic and acidic residues" evidence="5">
    <location>
        <begin position="361"/>
        <end position="383"/>
    </location>
</feature>
<dbReference type="PANTHER" id="PTHR12080">
    <property type="entry name" value="SIGNALING LYMPHOCYTIC ACTIVATION MOLECULE"/>
    <property type="match status" value="1"/>
</dbReference>
<gene>
    <name evidence="7" type="ORF">H4Q32_028337</name>
</gene>
<evidence type="ECO:0000256" key="4">
    <source>
        <dbReference type="ARBA" id="ARBA00023180"/>
    </source>
</evidence>
<dbReference type="InterPro" id="IPR013783">
    <property type="entry name" value="Ig-like_fold"/>
</dbReference>
<proteinExistence type="predicted"/>
<dbReference type="Gene3D" id="2.60.40.10">
    <property type="entry name" value="Immunoglobulins"/>
    <property type="match status" value="2"/>
</dbReference>
<feature type="compositionally biased region" description="Basic and acidic residues" evidence="5">
    <location>
        <begin position="403"/>
        <end position="417"/>
    </location>
</feature>
<feature type="region of interest" description="Disordered" evidence="5">
    <location>
        <begin position="258"/>
        <end position="317"/>
    </location>
</feature>
<feature type="compositionally biased region" description="Basic and acidic residues" evidence="5">
    <location>
        <begin position="305"/>
        <end position="317"/>
    </location>
</feature>
<comment type="subcellular location">
    <subcellularLocation>
        <location evidence="1">Membrane</location>
    </subcellularLocation>
</comment>
<evidence type="ECO:0000256" key="5">
    <source>
        <dbReference type="SAM" id="MobiDB-lite"/>
    </source>
</evidence>
<dbReference type="InterPro" id="IPR036179">
    <property type="entry name" value="Ig-like_dom_sf"/>
</dbReference>
<feature type="compositionally biased region" description="Polar residues" evidence="5">
    <location>
        <begin position="342"/>
        <end position="351"/>
    </location>
</feature>
<dbReference type="SUPFAM" id="SSF48726">
    <property type="entry name" value="Immunoglobulin"/>
    <property type="match status" value="1"/>
</dbReference>
<feature type="compositionally biased region" description="Basic and acidic residues" evidence="5">
    <location>
        <begin position="279"/>
        <end position="291"/>
    </location>
</feature>
<keyword evidence="8" id="KW-1185">Reference proteome</keyword>